<name>A0A7G9YW24_9EURY</name>
<evidence type="ECO:0000313" key="1">
    <source>
        <dbReference type="EMBL" id="QNO52208.1"/>
    </source>
</evidence>
<dbReference type="EMBL" id="MT631503">
    <property type="protein sequence ID" value="QNO52208.1"/>
    <property type="molecule type" value="Genomic_DNA"/>
</dbReference>
<dbReference type="AlphaFoldDB" id="A0A7G9YW24"/>
<reference evidence="1" key="1">
    <citation type="submission" date="2020-06" db="EMBL/GenBank/DDBJ databases">
        <title>Unique genomic features of the anaerobic methanotrophic archaea.</title>
        <authorList>
            <person name="Chadwick G.L."/>
            <person name="Skennerton C.T."/>
            <person name="Laso-Perez R."/>
            <person name="Leu A.O."/>
            <person name="Speth D.R."/>
            <person name="Yu H."/>
            <person name="Morgan-Lang C."/>
            <person name="Hatzenpichler R."/>
            <person name="Goudeau D."/>
            <person name="Malmstrom R."/>
            <person name="Brazelton W.J."/>
            <person name="Woyke T."/>
            <person name="Hallam S.J."/>
            <person name="Tyson G.W."/>
            <person name="Wegener G."/>
            <person name="Boetius A."/>
            <person name="Orphan V."/>
        </authorList>
    </citation>
    <scope>NUCLEOTIDE SEQUENCE</scope>
</reference>
<organism evidence="1">
    <name type="scientific">Candidatus Methanophagaceae archaeon ANME-1 ERB6</name>
    <dbReference type="NCBI Taxonomy" id="2759912"/>
    <lineage>
        <taxon>Archaea</taxon>
        <taxon>Methanobacteriati</taxon>
        <taxon>Methanobacteriota</taxon>
        <taxon>Stenosarchaea group</taxon>
        <taxon>Methanomicrobia</taxon>
        <taxon>Candidatus Methanophagales</taxon>
        <taxon>Candidatus Methanophagaceae</taxon>
    </lineage>
</organism>
<protein>
    <submittedName>
        <fullName evidence="1">Uncharacterized protein</fullName>
    </submittedName>
</protein>
<accession>A0A7G9YW24</accession>
<gene>
    <name evidence="1" type="ORF">LFOEMHHC_00034</name>
</gene>
<sequence length="272" mass="32485">MGYDNFKKEVERILEEKARPLTWKEIKENSTKLKQKAPYHVYVQKLQGDIGLVRFRSGRDKKTVWALRNWFVEGKFKELLPHKVRFTILSSKKDHAIAANAYWELKRIYPFPEKLNLNRWDVIEAEVEDFFPEEDKRPDSIRLKSDGIEHLRTIEDEEERITIAEKISESGEFMHTDAWKGKTLGMTKPRFRCFYFYDSKCQFFCDQNVCVGHDMEVDEEGEAVEIKGDRVYFVLEAVEREGGEFIWEKTRVDWYIKSVISLTDPRQRRLHF</sequence>
<proteinExistence type="predicted"/>